<dbReference type="Proteomes" id="UP001501231">
    <property type="component" value="Unassembled WGS sequence"/>
</dbReference>
<keyword evidence="5 6" id="KW-0472">Membrane</keyword>
<protein>
    <submittedName>
        <fullName evidence="8">RDD family protein</fullName>
    </submittedName>
</protein>
<keyword evidence="4 6" id="KW-1133">Transmembrane helix</keyword>
<evidence type="ECO:0000256" key="6">
    <source>
        <dbReference type="SAM" id="Phobius"/>
    </source>
</evidence>
<evidence type="ECO:0000256" key="4">
    <source>
        <dbReference type="ARBA" id="ARBA00022989"/>
    </source>
</evidence>
<feature type="domain" description="RDD" evidence="7">
    <location>
        <begin position="47"/>
        <end position="156"/>
    </location>
</feature>
<dbReference type="InterPro" id="IPR010432">
    <property type="entry name" value="RDD"/>
</dbReference>
<accession>A0ABN3JA36</accession>
<sequence>MSSTGKERQAAGQRWTQTWLGGARSGGADLGYPGERLGLPEKGGGAVAGYGRRLLALFIDWGLSLLVASFLARSFDWTPPQRSLWTLVIFGVQVWLLVGLIGTTIGKRLCGIRVVRLDGRAVGPVWGLARAFLILLVVPALVWDRDYRGLHDRAANTVVVNLGSVSK</sequence>
<dbReference type="PANTHER" id="PTHR36115:SF6">
    <property type="entry name" value="PROLINE-RICH ANTIGEN HOMOLOG"/>
    <property type="match status" value="1"/>
</dbReference>
<feature type="transmembrane region" description="Helical" evidence="6">
    <location>
        <begin position="84"/>
        <end position="105"/>
    </location>
</feature>
<keyword evidence="3 6" id="KW-0812">Transmembrane</keyword>
<evidence type="ECO:0000313" key="9">
    <source>
        <dbReference type="Proteomes" id="UP001501231"/>
    </source>
</evidence>
<dbReference type="RefSeq" id="WP_344590976.1">
    <property type="nucleotide sequence ID" value="NZ_BAAARW010000015.1"/>
</dbReference>
<feature type="transmembrane region" description="Helical" evidence="6">
    <location>
        <begin position="125"/>
        <end position="143"/>
    </location>
</feature>
<reference evidence="8 9" key="1">
    <citation type="journal article" date="2019" name="Int. J. Syst. Evol. Microbiol.">
        <title>The Global Catalogue of Microorganisms (GCM) 10K type strain sequencing project: providing services to taxonomists for standard genome sequencing and annotation.</title>
        <authorList>
            <consortium name="The Broad Institute Genomics Platform"/>
            <consortium name="The Broad Institute Genome Sequencing Center for Infectious Disease"/>
            <person name="Wu L."/>
            <person name="Ma J."/>
        </authorList>
    </citation>
    <scope>NUCLEOTIDE SEQUENCE [LARGE SCALE GENOMIC DNA]</scope>
    <source>
        <strain evidence="8 9">JCM 3325</strain>
    </source>
</reference>
<dbReference type="EMBL" id="BAAARW010000015">
    <property type="protein sequence ID" value="GAA2425535.1"/>
    <property type="molecule type" value="Genomic_DNA"/>
</dbReference>
<evidence type="ECO:0000256" key="3">
    <source>
        <dbReference type="ARBA" id="ARBA00022692"/>
    </source>
</evidence>
<evidence type="ECO:0000256" key="5">
    <source>
        <dbReference type="ARBA" id="ARBA00023136"/>
    </source>
</evidence>
<dbReference type="Pfam" id="PF06271">
    <property type="entry name" value="RDD"/>
    <property type="match status" value="1"/>
</dbReference>
<dbReference type="InterPro" id="IPR016795">
    <property type="entry name" value="UCP021697"/>
</dbReference>
<evidence type="ECO:0000313" key="8">
    <source>
        <dbReference type="EMBL" id="GAA2425535.1"/>
    </source>
</evidence>
<gene>
    <name evidence="8" type="ORF">GCM10010191_42370</name>
</gene>
<dbReference type="PANTHER" id="PTHR36115">
    <property type="entry name" value="PROLINE-RICH ANTIGEN HOMOLOG-RELATED"/>
    <property type="match status" value="1"/>
</dbReference>
<comment type="caution">
    <text evidence="8">The sequence shown here is derived from an EMBL/GenBank/DDBJ whole genome shotgun (WGS) entry which is preliminary data.</text>
</comment>
<proteinExistence type="predicted"/>
<comment type="subcellular location">
    <subcellularLocation>
        <location evidence="1">Cell membrane</location>
        <topology evidence="1">Multi-pass membrane protein</topology>
    </subcellularLocation>
</comment>
<name>A0ABN3JA36_9ACTN</name>
<evidence type="ECO:0000259" key="7">
    <source>
        <dbReference type="Pfam" id="PF06271"/>
    </source>
</evidence>
<feature type="transmembrane region" description="Helical" evidence="6">
    <location>
        <begin position="54"/>
        <end position="72"/>
    </location>
</feature>
<dbReference type="PIRSF" id="PIRSF021697">
    <property type="entry name" value="UCP021697"/>
    <property type="match status" value="1"/>
</dbReference>
<keyword evidence="2" id="KW-1003">Cell membrane</keyword>
<keyword evidence="9" id="KW-1185">Reference proteome</keyword>
<dbReference type="InterPro" id="IPR051791">
    <property type="entry name" value="Pra-immunoreactive"/>
</dbReference>
<organism evidence="8 9">
    <name type="scientific">Actinomadura vinacea</name>
    <dbReference type="NCBI Taxonomy" id="115336"/>
    <lineage>
        <taxon>Bacteria</taxon>
        <taxon>Bacillati</taxon>
        <taxon>Actinomycetota</taxon>
        <taxon>Actinomycetes</taxon>
        <taxon>Streptosporangiales</taxon>
        <taxon>Thermomonosporaceae</taxon>
        <taxon>Actinomadura</taxon>
    </lineage>
</organism>
<evidence type="ECO:0000256" key="2">
    <source>
        <dbReference type="ARBA" id="ARBA00022475"/>
    </source>
</evidence>
<evidence type="ECO:0000256" key="1">
    <source>
        <dbReference type="ARBA" id="ARBA00004651"/>
    </source>
</evidence>